<dbReference type="CDD" id="cd21117">
    <property type="entry name" value="Twitch_MoaA"/>
    <property type="match status" value="1"/>
</dbReference>
<sequence>MVQDAWGRHIEYIRLSLTEACNFCCPYCRPTEITTDTQLELLSVYEWMVIIEAFHLLGVRAIRLTGGEPLLYPYVHELVERIYKTGWFEDISMTTNGSLLSHEAHRLRKLGLNRINISLDSLDADIFASCVGKQNQLPNVLSGIEAALSAEFDVVKINTVLTRQWTDDEILDVLSYVKKWKIVWRAIEYMPFQHKKFDGPTFMQWKSQIERLVGAPLVEVETVKGFGPASYYQLPDDIIIGFIFAMSHRYCKHCNRVRLTSDGYLRLCLLHDDESNLINLVRNGMKSNELADHIKNVLQLKKEEHDGKSIVQPARPMWKIGG</sequence>
<dbReference type="PROSITE" id="PS51918">
    <property type="entry name" value="RADICAL_SAM"/>
    <property type="match status" value="1"/>
</dbReference>
<feature type="domain" description="Radical SAM core" evidence="10">
    <location>
        <begin position="5"/>
        <end position="229"/>
    </location>
</feature>
<evidence type="ECO:0000256" key="8">
    <source>
        <dbReference type="ARBA" id="ARBA00023150"/>
    </source>
</evidence>
<gene>
    <name evidence="11" type="ORF">HMPREF0872_01730</name>
</gene>
<dbReference type="AlphaFoldDB" id="A0A096BYN1"/>
<evidence type="ECO:0000256" key="5">
    <source>
        <dbReference type="ARBA" id="ARBA00023004"/>
    </source>
</evidence>
<reference evidence="11 12" key="1">
    <citation type="submission" date="2014-07" db="EMBL/GenBank/DDBJ databases">
        <authorList>
            <person name="McCorrison J."/>
            <person name="Sanka R."/>
            <person name="Torralba M."/>
            <person name="Gillis M."/>
            <person name="Haft D.H."/>
            <person name="Methe B."/>
            <person name="Sutton G."/>
            <person name="Nelson K.E."/>
        </authorList>
    </citation>
    <scope>NUCLEOTIDE SEQUENCE [LARGE SCALE GENOMIC DNA]</scope>
    <source>
        <strain evidence="11 12">DNF00314</strain>
    </source>
</reference>
<dbReference type="Pfam" id="PF06463">
    <property type="entry name" value="Mob_synth_C"/>
    <property type="match status" value="1"/>
</dbReference>
<dbReference type="Pfam" id="PF04055">
    <property type="entry name" value="Radical_SAM"/>
    <property type="match status" value="1"/>
</dbReference>
<dbReference type="InterPro" id="IPR013785">
    <property type="entry name" value="Aldolase_TIM"/>
</dbReference>
<dbReference type="InterPro" id="IPR010505">
    <property type="entry name" value="MoaA_twitch"/>
</dbReference>
<evidence type="ECO:0000256" key="9">
    <source>
        <dbReference type="ARBA" id="ARBA00023239"/>
    </source>
</evidence>
<dbReference type="SMART" id="SM00729">
    <property type="entry name" value="Elp3"/>
    <property type="match status" value="1"/>
</dbReference>
<dbReference type="SFLD" id="SFLDS00029">
    <property type="entry name" value="Radical_SAM"/>
    <property type="match status" value="1"/>
</dbReference>
<keyword evidence="6" id="KW-0411">Iron-sulfur</keyword>
<keyword evidence="4" id="KW-0547">Nucleotide-binding</keyword>
<keyword evidence="5" id="KW-0408">Iron</keyword>
<dbReference type="InterPro" id="IPR040064">
    <property type="entry name" value="MoaA-like"/>
</dbReference>
<dbReference type="InterPro" id="IPR058240">
    <property type="entry name" value="rSAM_sf"/>
</dbReference>
<keyword evidence="7" id="KW-0342">GTP-binding</keyword>
<dbReference type="GO" id="GO:0061799">
    <property type="term" value="F:cyclic pyranopterin monophosphate synthase activity"/>
    <property type="evidence" value="ECO:0007669"/>
    <property type="project" value="TreeGrafter"/>
</dbReference>
<dbReference type="PANTHER" id="PTHR22960:SF0">
    <property type="entry name" value="MOLYBDENUM COFACTOR BIOSYNTHESIS PROTEIN 1"/>
    <property type="match status" value="1"/>
</dbReference>
<dbReference type="NCBIfam" id="TIGR02666">
    <property type="entry name" value="moaA"/>
    <property type="match status" value="1"/>
</dbReference>
<evidence type="ECO:0000256" key="1">
    <source>
        <dbReference type="ARBA" id="ARBA00022485"/>
    </source>
</evidence>
<dbReference type="GO" id="GO:0046872">
    <property type="term" value="F:metal ion binding"/>
    <property type="evidence" value="ECO:0007669"/>
    <property type="project" value="UniProtKB-KW"/>
</dbReference>
<dbReference type="EMBL" id="JRNT01000006">
    <property type="protein sequence ID" value="KGF47837.1"/>
    <property type="molecule type" value="Genomic_DNA"/>
</dbReference>
<accession>A0A096BYN1</accession>
<dbReference type="Gene3D" id="3.20.20.70">
    <property type="entry name" value="Aldolase class I"/>
    <property type="match status" value="1"/>
</dbReference>
<dbReference type="GO" id="GO:0061798">
    <property type="term" value="F:GTP 3',8'-cyclase activity"/>
    <property type="evidence" value="ECO:0007669"/>
    <property type="project" value="TreeGrafter"/>
</dbReference>
<dbReference type="PANTHER" id="PTHR22960">
    <property type="entry name" value="MOLYBDOPTERIN COFACTOR SYNTHESIS PROTEIN A"/>
    <property type="match status" value="1"/>
</dbReference>
<evidence type="ECO:0000313" key="12">
    <source>
        <dbReference type="Proteomes" id="UP000029628"/>
    </source>
</evidence>
<evidence type="ECO:0000256" key="4">
    <source>
        <dbReference type="ARBA" id="ARBA00022741"/>
    </source>
</evidence>
<dbReference type="GO" id="GO:0005525">
    <property type="term" value="F:GTP binding"/>
    <property type="evidence" value="ECO:0007669"/>
    <property type="project" value="UniProtKB-KW"/>
</dbReference>
<dbReference type="InterPro" id="IPR013483">
    <property type="entry name" value="MoaA"/>
</dbReference>
<dbReference type="InterPro" id="IPR050105">
    <property type="entry name" value="MoCo_biosynth_MoaA/MoaC"/>
</dbReference>
<keyword evidence="1" id="KW-0004">4Fe-4S</keyword>
<dbReference type="SUPFAM" id="SSF102114">
    <property type="entry name" value="Radical SAM enzymes"/>
    <property type="match status" value="1"/>
</dbReference>
<dbReference type="InterPro" id="IPR006638">
    <property type="entry name" value="Elp3/MiaA/NifB-like_rSAM"/>
</dbReference>
<dbReference type="SFLD" id="SFLDG01067">
    <property type="entry name" value="SPASM/twitch_domain_containing"/>
    <property type="match status" value="1"/>
</dbReference>
<comment type="caution">
    <text evidence="11">The sequence shown here is derived from an EMBL/GenBank/DDBJ whole genome shotgun (WGS) entry which is preliminary data.</text>
</comment>
<dbReference type="SFLD" id="SFLDG01383">
    <property type="entry name" value="cyclic_pyranopterin_phosphate"/>
    <property type="match status" value="1"/>
</dbReference>
<evidence type="ECO:0000256" key="7">
    <source>
        <dbReference type="ARBA" id="ARBA00023134"/>
    </source>
</evidence>
<evidence type="ECO:0000256" key="3">
    <source>
        <dbReference type="ARBA" id="ARBA00022723"/>
    </source>
</evidence>
<evidence type="ECO:0000256" key="2">
    <source>
        <dbReference type="ARBA" id="ARBA00022691"/>
    </source>
</evidence>
<evidence type="ECO:0000259" key="10">
    <source>
        <dbReference type="PROSITE" id="PS51918"/>
    </source>
</evidence>
<keyword evidence="8" id="KW-0501">Molybdenum cofactor biosynthesis</keyword>
<dbReference type="InterPro" id="IPR007197">
    <property type="entry name" value="rSAM"/>
</dbReference>
<dbReference type="GO" id="GO:0051539">
    <property type="term" value="F:4 iron, 4 sulfur cluster binding"/>
    <property type="evidence" value="ECO:0007669"/>
    <property type="project" value="UniProtKB-KW"/>
</dbReference>
<keyword evidence="12" id="KW-1185">Reference proteome</keyword>
<dbReference type="eggNOG" id="COG2896">
    <property type="taxonomic scope" value="Bacteria"/>
</dbReference>
<protein>
    <submittedName>
        <fullName evidence="11">Molybdenum cofactor biosynthesis protein A</fullName>
    </submittedName>
</protein>
<dbReference type="SFLD" id="SFLDG01386">
    <property type="entry name" value="main_SPASM_domain-containing"/>
    <property type="match status" value="1"/>
</dbReference>
<keyword evidence="3" id="KW-0479">Metal-binding</keyword>
<proteinExistence type="predicted"/>
<dbReference type="GO" id="GO:0006777">
    <property type="term" value="P:Mo-molybdopterin cofactor biosynthetic process"/>
    <property type="evidence" value="ECO:0007669"/>
    <property type="project" value="UniProtKB-KW"/>
</dbReference>
<organism evidence="11 12">
    <name type="scientific">Veillonella montpellierensis DNF00314</name>
    <dbReference type="NCBI Taxonomy" id="1401067"/>
    <lineage>
        <taxon>Bacteria</taxon>
        <taxon>Bacillati</taxon>
        <taxon>Bacillota</taxon>
        <taxon>Negativicutes</taxon>
        <taxon>Veillonellales</taxon>
        <taxon>Veillonellaceae</taxon>
        <taxon>Veillonella</taxon>
    </lineage>
</organism>
<dbReference type="Proteomes" id="UP000029628">
    <property type="component" value="Unassembled WGS sequence"/>
</dbReference>
<dbReference type="RefSeq" id="WP_038151397.1">
    <property type="nucleotide sequence ID" value="NZ_JRNT01000006.1"/>
</dbReference>
<keyword evidence="9" id="KW-0456">Lyase</keyword>
<dbReference type="CDD" id="cd01335">
    <property type="entry name" value="Radical_SAM"/>
    <property type="match status" value="1"/>
</dbReference>
<name>A0A096BYN1_9FIRM</name>
<keyword evidence="2" id="KW-0949">S-adenosyl-L-methionine</keyword>
<evidence type="ECO:0000313" key="11">
    <source>
        <dbReference type="EMBL" id="KGF47837.1"/>
    </source>
</evidence>
<evidence type="ECO:0000256" key="6">
    <source>
        <dbReference type="ARBA" id="ARBA00023014"/>
    </source>
</evidence>